<keyword evidence="2" id="KW-1185">Reference proteome</keyword>
<proteinExistence type="predicted"/>
<protein>
    <submittedName>
        <fullName evidence="1">Uncharacterized protein</fullName>
    </submittedName>
</protein>
<gene>
    <name evidence="1" type="ORF">ACFPN9_09635</name>
</gene>
<name>A0ABW0NZH4_9HYPH</name>
<reference evidence="2" key="1">
    <citation type="journal article" date="2019" name="Int. J. Syst. Evol. Microbiol.">
        <title>The Global Catalogue of Microorganisms (GCM) 10K type strain sequencing project: providing services to taxonomists for standard genome sequencing and annotation.</title>
        <authorList>
            <consortium name="The Broad Institute Genomics Platform"/>
            <consortium name="The Broad Institute Genome Sequencing Center for Infectious Disease"/>
            <person name="Wu L."/>
            <person name="Ma J."/>
        </authorList>
    </citation>
    <scope>NUCLEOTIDE SEQUENCE [LARGE SCALE GENOMIC DNA]</scope>
    <source>
        <strain evidence="2">CCUG 43117</strain>
    </source>
</reference>
<evidence type="ECO:0000313" key="1">
    <source>
        <dbReference type="EMBL" id="MFC5505518.1"/>
    </source>
</evidence>
<dbReference type="RefSeq" id="WP_068078849.1">
    <property type="nucleotide sequence ID" value="NZ_JBHSLU010000017.1"/>
</dbReference>
<evidence type="ECO:0000313" key="2">
    <source>
        <dbReference type="Proteomes" id="UP001596060"/>
    </source>
</evidence>
<dbReference type="EMBL" id="JBHSLU010000017">
    <property type="protein sequence ID" value="MFC5505518.1"/>
    <property type="molecule type" value="Genomic_DNA"/>
</dbReference>
<sequence>MTTADVLAEVDKPANDPATREFEYGGHVFVWARPRHKPWRHYDGTTSSLKHQDYEFRPCMLSGHDSGRRLVLIGSTYSHQLEDFEIAEDAERV</sequence>
<accession>A0ABW0NZH4</accession>
<dbReference type="Proteomes" id="UP001596060">
    <property type="component" value="Unassembled WGS sequence"/>
</dbReference>
<organism evidence="1 2">
    <name type="scientific">Bosea massiliensis</name>
    <dbReference type="NCBI Taxonomy" id="151419"/>
    <lineage>
        <taxon>Bacteria</taxon>
        <taxon>Pseudomonadati</taxon>
        <taxon>Pseudomonadota</taxon>
        <taxon>Alphaproteobacteria</taxon>
        <taxon>Hyphomicrobiales</taxon>
        <taxon>Boseaceae</taxon>
        <taxon>Bosea</taxon>
    </lineage>
</organism>
<comment type="caution">
    <text evidence="1">The sequence shown here is derived from an EMBL/GenBank/DDBJ whole genome shotgun (WGS) entry which is preliminary data.</text>
</comment>